<dbReference type="Proteomes" id="UP000285517">
    <property type="component" value="Chromosome"/>
</dbReference>
<sequence length="164" mass="17672">MSMPSIPQPFKNELKPTGIFDVDSTIDGGLDTRLSGAFAATHGGSINTIVSGRLETDNVLKLKGDPNEPVSTDSKIEILNLPRFTLNDIKDMMKVRVRIPNYSNICVKMLGVEVLNVCVGGEGQIITEPYIPTAAERCEDDCCAPDTRPFPEPQGQDPTGGTHG</sequence>
<protein>
    <submittedName>
        <fullName evidence="2">Uncharacterized protein</fullName>
    </submittedName>
</protein>
<evidence type="ECO:0000313" key="2">
    <source>
        <dbReference type="EMBL" id="QAA82690.1"/>
    </source>
</evidence>
<organism evidence="2 3">
    <name type="scientific">Aequorivita ciconiae</name>
    <dbReference type="NCBI Taxonomy" id="2494375"/>
    <lineage>
        <taxon>Bacteria</taxon>
        <taxon>Pseudomonadati</taxon>
        <taxon>Bacteroidota</taxon>
        <taxon>Flavobacteriia</taxon>
        <taxon>Flavobacteriales</taxon>
        <taxon>Flavobacteriaceae</taxon>
        <taxon>Aequorivita</taxon>
    </lineage>
</organism>
<name>A0A410G621_9FLAO</name>
<feature type="region of interest" description="Disordered" evidence="1">
    <location>
        <begin position="144"/>
        <end position="164"/>
    </location>
</feature>
<reference evidence="2 3" key="1">
    <citation type="submission" date="2019-01" db="EMBL/GenBank/DDBJ databases">
        <title>Complete genome sequencing of Aequorivita sp. H23M31.</title>
        <authorList>
            <person name="Bae J.-W."/>
        </authorList>
    </citation>
    <scope>NUCLEOTIDE SEQUENCE [LARGE SCALE GENOMIC DNA]</scope>
    <source>
        <strain evidence="2 3">H23M31</strain>
    </source>
</reference>
<accession>A0A410G621</accession>
<evidence type="ECO:0000313" key="3">
    <source>
        <dbReference type="Proteomes" id="UP000285517"/>
    </source>
</evidence>
<dbReference type="KEGG" id="aev:EI546_13605"/>
<dbReference type="OrthoDB" id="5244675at2"/>
<gene>
    <name evidence="2" type="ORF">EI546_13605</name>
</gene>
<dbReference type="AlphaFoldDB" id="A0A410G621"/>
<proteinExistence type="predicted"/>
<dbReference type="EMBL" id="CP034951">
    <property type="protein sequence ID" value="QAA82690.1"/>
    <property type="molecule type" value="Genomic_DNA"/>
</dbReference>
<dbReference type="RefSeq" id="WP_128251055.1">
    <property type="nucleotide sequence ID" value="NZ_CP034951.1"/>
</dbReference>
<evidence type="ECO:0000256" key="1">
    <source>
        <dbReference type="SAM" id="MobiDB-lite"/>
    </source>
</evidence>
<keyword evidence="3" id="KW-1185">Reference proteome</keyword>